<dbReference type="CDD" id="cd02440">
    <property type="entry name" value="AdoMet_MTases"/>
    <property type="match status" value="1"/>
</dbReference>
<keyword evidence="3" id="KW-1185">Reference proteome</keyword>
<dbReference type="SUPFAM" id="SSF53335">
    <property type="entry name" value="S-adenosyl-L-methionine-dependent methyltransferases"/>
    <property type="match status" value="1"/>
</dbReference>
<keyword evidence="2" id="KW-0489">Methyltransferase</keyword>
<keyword evidence="2" id="KW-0808">Transferase</keyword>
<dbReference type="Pfam" id="PF13649">
    <property type="entry name" value="Methyltransf_25"/>
    <property type="match status" value="1"/>
</dbReference>
<gene>
    <name evidence="2" type="ORF">ACFQ0E_01735</name>
</gene>
<accession>A0ABW2Y856</accession>
<dbReference type="RefSeq" id="WP_386821980.1">
    <property type="nucleotide sequence ID" value="NZ_JBHTIF010000001.1"/>
</dbReference>
<dbReference type="PANTHER" id="PTHR42912">
    <property type="entry name" value="METHYLTRANSFERASE"/>
    <property type="match status" value="1"/>
</dbReference>
<dbReference type="PANTHER" id="PTHR42912:SF80">
    <property type="entry name" value="METHYLTRANSFERASE DOMAIN-CONTAINING PROTEIN"/>
    <property type="match status" value="1"/>
</dbReference>
<name>A0ABW2Y856_9GAMM</name>
<proteinExistence type="predicted"/>
<dbReference type="InterPro" id="IPR041698">
    <property type="entry name" value="Methyltransf_25"/>
</dbReference>
<reference evidence="3" key="1">
    <citation type="journal article" date="2019" name="Int. J. Syst. Evol. Microbiol.">
        <title>The Global Catalogue of Microorganisms (GCM) 10K type strain sequencing project: providing services to taxonomists for standard genome sequencing and annotation.</title>
        <authorList>
            <consortium name="The Broad Institute Genomics Platform"/>
            <consortium name="The Broad Institute Genome Sequencing Center for Infectious Disease"/>
            <person name="Wu L."/>
            <person name="Ma J."/>
        </authorList>
    </citation>
    <scope>NUCLEOTIDE SEQUENCE [LARGE SCALE GENOMIC DNA]</scope>
    <source>
        <strain evidence="3">CCUG 55585</strain>
    </source>
</reference>
<evidence type="ECO:0000313" key="3">
    <source>
        <dbReference type="Proteomes" id="UP001597110"/>
    </source>
</evidence>
<dbReference type="EMBL" id="JBHTIF010000001">
    <property type="protein sequence ID" value="MFD0724310.1"/>
    <property type="molecule type" value="Genomic_DNA"/>
</dbReference>
<dbReference type="Gene3D" id="3.40.50.150">
    <property type="entry name" value="Vaccinia Virus protein VP39"/>
    <property type="match status" value="1"/>
</dbReference>
<feature type="domain" description="Methyltransferase" evidence="1">
    <location>
        <begin position="56"/>
        <end position="140"/>
    </location>
</feature>
<dbReference type="Proteomes" id="UP001597110">
    <property type="component" value="Unassembled WGS sequence"/>
</dbReference>
<evidence type="ECO:0000259" key="1">
    <source>
        <dbReference type="Pfam" id="PF13649"/>
    </source>
</evidence>
<dbReference type="GO" id="GO:0008168">
    <property type="term" value="F:methyltransferase activity"/>
    <property type="evidence" value="ECO:0007669"/>
    <property type="project" value="UniProtKB-KW"/>
</dbReference>
<dbReference type="InterPro" id="IPR050508">
    <property type="entry name" value="Methyltransf_Superfamily"/>
</dbReference>
<comment type="caution">
    <text evidence="2">The sequence shown here is derived from an EMBL/GenBank/DDBJ whole genome shotgun (WGS) entry which is preliminary data.</text>
</comment>
<dbReference type="InterPro" id="IPR029063">
    <property type="entry name" value="SAM-dependent_MTases_sf"/>
</dbReference>
<dbReference type="EC" id="2.1.1.-" evidence="2"/>
<dbReference type="GO" id="GO:0032259">
    <property type="term" value="P:methylation"/>
    <property type="evidence" value="ECO:0007669"/>
    <property type="project" value="UniProtKB-KW"/>
</dbReference>
<organism evidence="2 3">
    <name type="scientific">Lysobacter brunescens</name>
    <dbReference type="NCBI Taxonomy" id="262323"/>
    <lineage>
        <taxon>Bacteria</taxon>
        <taxon>Pseudomonadati</taxon>
        <taxon>Pseudomonadota</taxon>
        <taxon>Gammaproteobacteria</taxon>
        <taxon>Lysobacterales</taxon>
        <taxon>Lysobacteraceae</taxon>
        <taxon>Lysobacter</taxon>
    </lineage>
</organism>
<evidence type="ECO:0000313" key="2">
    <source>
        <dbReference type="EMBL" id="MFD0724310.1"/>
    </source>
</evidence>
<protein>
    <submittedName>
        <fullName evidence="2">Class I SAM-dependent methyltransferase</fullName>
        <ecNumber evidence="2">2.1.1.-</ecNumber>
    </submittedName>
</protein>
<sequence>MPADRITTDRAPVDYYDRIASGYREDRFGNSYGRFIDAAERRWLEACLQRRPDGPVLDLACGDGRFSDRADLGIDLAAGMLRVARAAHPAHAFARADATAWPIADGTLGAAFCFHLAMHLRDEQLRALFAEAARCLKPGGLLLIDVPGRLRRRLRPHRSDIAQWHGHSAHDVTDILRMAAGFTLDRADGLLMLPLHRLPTRLRPLSAGLDRLLCRLLRPLASYQLIALRRS</sequence>